<feature type="region of interest" description="Disordered" evidence="1">
    <location>
        <begin position="175"/>
        <end position="195"/>
    </location>
</feature>
<dbReference type="Pfam" id="PF03551">
    <property type="entry name" value="PadR"/>
    <property type="match status" value="1"/>
</dbReference>
<reference evidence="3" key="1">
    <citation type="journal article" date="2015" name="Genome Announc.">
        <title>Draft Genome Sequence of Anaerolineae Strain TC1, a Novel Isolate from a Methanogenic Wastewater Treatment System.</title>
        <authorList>
            <person name="Matsuura N."/>
            <person name="Tourlousse D.M."/>
            <person name="Sun L."/>
            <person name="Toyonaga M."/>
            <person name="Kuroda K."/>
            <person name="Ohashi A."/>
            <person name="Cruz R."/>
            <person name="Yamaguchi T."/>
            <person name="Sekiguchi Y."/>
        </authorList>
    </citation>
    <scope>NUCLEOTIDE SEQUENCE [LARGE SCALE GENOMIC DNA]</scope>
    <source>
        <strain evidence="3">TC1</strain>
    </source>
</reference>
<dbReference type="SUPFAM" id="SSF46785">
    <property type="entry name" value="Winged helix' DNA-binding domain"/>
    <property type="match status" value="1"/>
</dbReference>
<dbReference type="InterPro" id="IPR036388">
    <property type="entry name" value="WH-like_DNA-bd_sf"/>
</dbReference>
<dbReference type="InterPro" id="IPR036390">
    <property type="entry name" value="WH_DNA-bd_sf"/>
</dbReference>
<evidence type="ECO:0000256" key="1">
    <source>
        <dbReference type="SAM" id="MobiDB-lite"/>
    </source>
</evidence>
<evidence type="ECO:0000259" key="2">
    <source>
        <dbReference type="Pfam" id="PF03551"/>
    </source>
</evidence>
<evidence type="ECO:0000313" key="3">
    <source>
        <dbReference type="EMBL" id="GAP39994.1"/>
    </source>
</evidence>
<dbReference type="RefSeq" id="WP_062278877.1">
    <property type="nucleotide sequence ID" value="NZ_DF968180.1"/>
</dbReference>
<dbReference type="PATRIC" id="fig|1678840.3.peg.1140"/>
<name>A0A0K8PBU6_9CHLR</name>
<gene>
    <name evidence="3" type="ORF">ATC1_12534</name>
</gene>
<dbReference type="PANTHER" id="PTHR43252">
    <property type="entry name" value="TRANSCRIPTIONAL REGULATOR YQJI"/>
    <property type="match status" value="1"/>
</dbReference>
<dbReference type="InterPro" id="IPR005149">
    <property type="entry name" value="Tscrpt_reg_PadR_N"/>
</dbReference>
<proteinExistence type="predicted"/>
<protein>
    <submittedName>
        <fullName evidence="3">DNA-binding transcriptional regulator, PadR family</fullName>
    </submittedName>
</protein>
<accession>A0A0K8PBU6</accession>
<dbReference type="EMBL" id="DF968180">
    <property type="protein sequence ID" value="GAP39994.1"/>
    <property type="molecule type" value="Genomic_DNA"/>
</dbReference>
<organism evidence="3">
    <name type="scientific">Flexilinea flocculi</name>
    <dbReference type="NCBI Taxonomy" id="1678840"/>
    <lineage>
        <taxon>Bacteria</taxon>
        <taxon>Bacillati</taxon>
        <taxon>Chloroflexota</taxon>
        <taxon>Anaerolineae</taxon>
        <taxon>Anaerolineales</taxon>
        <taxon>Anaerolineaceae</taxon>
        <taxon>Flexilinea</taxon>
    </lineage>
</organism>
<feature type="domain" description="Transcription regulator PadR N-terminal" evidence="2">
    <location>
        <begin position="7"/>
        <end position="83"/>
    </location>
</feature>
<sequence length="195" mass="22556">MSVRYAILGLLAQHPSHGYELHAAILALAGGGQDWDLKPAQVYTTLNRLEKNGFVQKTEVQQDGGPERQIYAITANGKEELAEWFTNPTVGDHQRDDFFLKLMTALISTDINPSWIIQKQRMHLLQELHRATAQRDQYNPKSEMAQILFQDKMIMHLEADIRWLEMIEVRLEEIKKQPFPEPDVRPRGRPKKNTD</sequence>
<dbReference type="Gene3D" id="1.10.10.10">
    <property type="entry name" value="Winged helix-like DNA-binding domain superfamily/Winged helix DNA-binding domain"/>
    <property type="match status" value="1"/>
</dbReference>
<evidence type="ECO:0000313" key="4">
    <source>
        <dbReference type="Proteomes" id="UP000053370"/>
    </source>
</evidence>
<keyword evidence="4" id="KW-1185">Reference proteome</keyword>
<dbReference type="PANTHER" id="PTHR43252:SF6">
    <property type="entry name" value="NEGATIVE TRANSCRIPTION REGULATOR PADR"/>
    <property type="match status" value="1"/>
</dbReference>
<dbReference type="Proteomes" id="UP000053370">
    <property type="component" value="Unassembled WGS sequence"/>
</dbReference>
<dbReference type="OrthoDB" id="9783723at2"/>
<dbReference type="STRING" id="1678840.ATC1_12534"/>
<keyword evidence="3" id="KW-0238">DNA-binding</keyword>
<dbReference type="AlphaFoldDB" id="A0A0K8PBU6"/>
<dbReference type="GO" id="GO:0003677">
    <property type="term" value="F:DNA binding"/>
    <property type="evidence" value="ECO:0007669"/>
    <property type="project" value="UniProtKB-KW"/>
</dbReference>